<protein>
    <recommendedName>
        <fullName evidence="3">Biogenesis of lysosome-related organelles complex 1 subunit 1</fullName>
    </recommendedName>
</protein>
<sequence>MSSVNTFEAKSAKARLEQHRDDAVHAKLQLTESLGALKAAQSRLLGKRLDDAIDKQRNVEKEALAYLKNVNSMCQRAAKWKSEQKRFRSSLDEMNHFAEWAAATEIDLHAVAGNLEYVCAVLEKEQEEVAK</sequence>
<evidence type="ECO:0000313" key="1">
    <source>
        <dbReference type="EMBL" id="CAK7940680.1"/>
    </source>
</evidence>
<dbReference type="EMBL" id="CAKLBY020000259">
    <property type="protein sequence ID" value="CAK7940680.1"/>
    <property type="molecule type" value="Genomic_DNA"/>
</dbReference>
<name>A0AAV1V4E4_9STRA</name>
<gene>
    <name evidence="1" type="ORF">PM001_LOCUS25830</name>
</gene>
<dbReference type="AlphaFoldDB" id="A0AAV1V4E4"/>
<organism evidence="1 2">
    <name type="scientific">Peronospora matthiolae</name>
    <dbReference type="NCBI Taxonomy" id="2874970"/>
    <lineage>
        <taxon>Eukaryota</taxon>
        <taxon>Sar</taxon>
        <taxon>Stramenopiles</taxon>
        <taxon>Oomycota</taxon>
        <taxon>Peronosporomycetes</taxon>
        <taxon>Peronosporales</taxon>
        <taxon>Peronosporaceae</taxon>
        <taxon>Peronospora</taxon>
    </lineage>
</organism>
<dbReference type="Pfam" id="PF06320">
    <property type="entry name" value="GCN5L1"/>
    <property type="match status" value="1"/>
</dbReference>
<reference evidence="1" key="1">
    <citation type="submission" date="2024-01" db="EMBL/GenBank/DDBJ databases">
        <authorList>
            <person name="Webb A."/>
        </authorList>
    </citation>
    <scope>NUCLEOTIDE SEQUENCE</scope>
    <source>
        <strain evidence="1">Pm1</strain>
    </source>
</reference>
<evidence type="ECO:0008006" key="3">
    <source>
        <dbReference type="Google" id="ProtNLM"/>
    </source>
</evidence>
<evidence type="ECO:0000313" key="2">
    <source>
        <dbReference type="Proteomes" id="UP001162060"/>
    </source>
</evidence>
<comment type="caution">
    <text evidence="1">The sequence shown here is derived from an EMBL/GenBank/DDBJ whole genome shotgun (WGS) entry which is preliminary data.</text>
</comment>
<proteinExistence type="predicted"/>
<dbReference type="Proteomes" id="UP001162060">
    <property type="component" value="Unassembled WGS sequence"/>
</dbReference>
<accession>A0AAV1V4E4</accession>